<keyword evidence="3" id="KW-1185">Reference proteome</keyword>
<dbReference type="EMBL" id="JAINUF010000002">
    <property type="protein sequence ID" value="KAJ8373668.1"/>
    <property type="molecule type" value="Genomic_DNA"/>
</dbReference>
<proteinExistence type="predicted"/>
<feature type="region of interest" description="Disordered" evidence="1">
    <location>
        <begin position="1"/>
        <end position="43"/>
    </location>
</feature>
<sequence length="67" mass="7789">MLYRETRRIGQKPGLNPRTANEVKTPQWEEKRSNSGEKKLLDGKKFRNLKNLVSSEGKRCDSQSEHC</sequence>
<gene>
    <name evidence="2" type="ORF">SKAU_G00042480</name>
</gene>
<organism evidence="2 3">
    <name type="scientific">Synaphobranchus kaupii</name>
    <name type="common">Kaup's arrowtooth eel</name>
    <dbReference type="NCBI Taxonomy" id="118154"/>
    <lineage>
        <taxon>Eukaryota</taxon>
        <taxon>Metazoa</taxon>
        <taxon>Chordata</taxon>
        <taxon>Craniata</taxon>
        <taxon>Vertebrata</taxon>
        <taxon>Euteleostomi</taxon>
        <taxon>Actinopterygii</taxon>
        <taxon>Neopterygii</taxon>
        <taxon>Teleostei</taxon>
        <taxon>Anguilliformes</taxon>
        <taxon>Synaphobranchidae</taxon>
        <taxon>Synaphobranchus</taxon>
    </lineage>
</organism>
<feature type="compositionally biased region" description="Basic and acidic residues" evidence="1">
    <location>
        <begin position="27"/>
        <end position="43"/>
    </location>
</feature>
<dbReference type="AlphaFoldDB" id="A0A9Q1J8M1"/>
<comment type="caution">
    <text evidence="2">The sequence shown here is derived from an EMBL/GenBank/DDBJ whole genome shotgun (WGS) entry which is preliminary data.</text>
</comment>
<evidence type="ECO:0000313" key="3">
    <source>
        <dbReference type="Proteomes" id="UP001152622"/>
    </source>
</evidence>
<reference evidence="2" key="1">
    <citation type="journal article" date="2023" name="Science">
        <title>Genome structures resolve the early diversification of teleost fishes.</title>
        <authorList>
            <person name="Parey E."/>
            <person name="Louis A."/>
            <person name="Montfort J."/>
            <person name="Bouchez O."/>
            <person name="Roques C."/>
            <person name="Iampietro C."/>
            <person name="Lluch J."/>
            <person name="Castinel A."/>
            <person name="Donnadieu C."/>
            <person name="Desvignes T."/>
            <person name="Floi Bucao C."/>
            <person name="Jouanno E."/>
            <person name="Wen M."/>
            <person name="Mejri S."/>
            <person name="Dirks R."/>
            <person name="Jansen H."/>
            <person name="Henkel C."/>
            <person name="Chen W.J."/>
            <person name="Zahm M."/>
            <person name="Cabau C."/>
            <person name="Klopp C."/>
            <person name="Thompson A.W."/>
            <person name="Robinson-Rechavi M."/>
            <person name="Braasch I."/>
            <person name="Lecointre G."/>
            <person name="Bobe J."/>
            <person name="Postlethwait J.H."/>
            <person name="Berthelot C."/>
            <person name="Roest Crollius H."/>
            <person name="Guiguen Y."/>
        </authorList>
    </citation>
    <scope>NUCLEOTIDE SEQUENCE</scope>
    <source>
        <strain evidence="2">WJC10195</strain>
    </source>
</reference>
<protein>
    <submittedName>
        <fullName evidence="2">Uncharacterized protein</fullName>
    </submittedName>
</protein>
<name>A0A9Q1J8M1_SYNKA</name>
<evidence type="ECO:0000256" key="1">
    <source>
        <dbReference type="SAM" id="MobiDB-lite"/>
    </source>
</evidence>
<dbReference type="Proteomes" id="UP001152622">
    <property type="component" value="Chromosome 2"/>
</dbReference>
<accession>A0A9Q1J8M1</accession>
<evidence type="ECO:0000313" key="2">
    <source>
        <dbReference type="EMBL" id="KAJ8373668.1"/>
    </source>
</evidence>